<gene>
    <name evidence="9" type="ORF">M421DRAFT_416226</name>
</gene>
<dbReference type="RefSeq" id="XP_033452850.1">
    <property type="nucleotide sequence ID" value="XM_033590984.1"/>
</dbReference>
<evidence type="ECO:0000313" key="10">
    <source>
        <dbReference type="Proteomes" id="UP000800082"/>
    </source>
</evidence>
<dbReference type="AlphaFoldDB" id="A0A6A5RXM9"/>
<dbReference type="Proteomes" id="UP000800082">
    <property type="component" value="Unassembled WGS sequence"/>
</dbReference>
<protein>
    <recommendedName>
        <fullName evidence="2">Ribonuclease H2 subunit B</fullName>
    </recommendedName>
    <alternativeName>
        <fullName evidence="5">Ribonuclease HI subunit B</fullName>
    </alternativeName>
</protein>
<dbReference type="GeneID" id="54348652"/>
<feature type="region of interest" description="Disordered" evidence="6">
    <location>
        <begin position="351"/>
        <end position="381"/>
    </location>
</feature>
<evidence type="ECO:0000256" key="4">
    <source>
        <dbReference type="ARBA" id="ARBA00024778"/>
    </source>
</evidence>
<feature type="region of interest" description="Disordered" evidence="6">
    <location>
        <begin position="1"/>
        <end position="36"/>
    </location>
</feature>
<dbReference type="CDD" id="cd09270">
    <property type="entry name" value="RNase_H2-B"/>
    <property type="match status" value="1"/>
</dbReference>
<evidence type="ECO:0000256" key="6">
    <source>
        <dbReference type="SAM" id="MobiDB-lite"/>
    </source>
</evidence>
<feature type="domain" description="Rnh202 triple barrel" evidence="8">
    <location>
        <begin position="38"/>
        <end position="137"/>
    </location>
</feature>
<dbReference type="PANTHER" id="PTHR13383:SF11">
    <property type="entry name" value="RIBONUCLEASE H2 SUBUNIT B"/>
    <property type="match status" value="1"/>
</dbReference>
<comment type="function">
    <text evidence="4">Non catalytic subunit of RNase H2, an endonuclease that specifically degrades the RNA of RNA:DNA hybrids. Participates in DNA replication, possibly by mediating the removal of lagging-strand Okazaki fragment RNA primers during DNA replication. Mediates the excision of single ribonucleotides from DNA:RNA duplexes.</text>
</comment>
<dbReference type="GO" id="GO:0032299">
    <property type="term" value="C:ribonuclease H2 complex"/>
    <property type="evidence" value="ECO:0007669"/>
    <property type="project" value="InterPro"/>
</dbReference>
<evidence type="ECO:0000259" key="8">
    <source>
        <dbReference type="Pfam" id="PF17745"/>
    </source>
</evidence>
<dbReference type="PANTHER" id="PTHR13383">
    <property type="entry name" value="RIBONUCLEASE H2 SUBUNIT B"/>
    <property type="match status" value="1"/>
</dbReference>
<dbReference type="GO" id="GO:0006401">
    <property type="term" value="P:RNA catabolic process"/>
    <property type="evidence" value="ECO:0007669"/>
    <property type="project" value="TreeGrafter"/>
</dbReference>
<dbReference type="Pfam" id="PF09468">
    <property type="entry name" value="RNase_H2-Ydr279"/>
    <property type="match status" value="1"/>
</dbReference>
<dbReference type="InterPro" id="IPR040456">
    <property type="entry name" value="RNase_H2_suB"/>
</dbReference>
<dbReference type="OrthoDB" id="29098at2759"/>
<feature type="compositionally biased region" description="Basic and acidic residues" evidence="6">
    <location>
        <begin position="351"/>
        <end position="372"/>
    </location>
</feature>
<dbReference type="Gene3D" id="1.10.20.120">
    <property type="match status" value="1"/>
</dbReference>
<proteinExistence type="predicted"/>
<accession>A0A6A5RXM9</accession>
<keyword evidence="3" id="KW-0539">Nucleus</keyword>
<dbReference type="EMBL" id="ML978958">
    <property type="protein sequence ID" value="KAF1932602.1"/>
    <property type="molecule type" value="Genomic_DNA"/>
</dbReference>
<organism evidence="9 10">
    <name type="scientific">Didymella exigua CBS 183.55</name>
    <dbReference type="NCBI Taxonomy" id="1150837"/>
    <lineage>
        <taxon>Eukaryota</taxon>
        <taxon>Fungi</taxon>
        <taxon>Dikarya</taxon>
        <taxon>Ascomycota</taxon>
        <taxon>Pezizomycotina</taxon>
        <taxon>Dothideomycetes</taxon>
        <taxon>Pleosporomycetidae</taxon>
        <taxon>Pleosporales</taxon>
        <taxon>Pleosporineae</taxon>
        <taxon>Didymellaceae</taxon>
        <taxon>Didymella</taxon>
    </lineage>
</organism>
<dbReference type="GO" id="GO:0005654">
    <property type="term" value="C:nucleoplasm"/>
    <property type="evidence" value="ECO:0007669"/>
    <property type="project" value="TreeGrafter"/>
</dbReference>
<comment type="subcellular location">
    <subcellularLocation>
        <location evidence="1">Nucleus</location>
    </subcellularLocation>
</comment>
<dbReference type="Pfam" id="PF17745">
    <property type="entry name" value="Ydr279_N"/>
    <property type="match status" value="1"/>
</dbReference>
<dbReference type="InterPro" id="IPR019024">
    <property type="entry name" value="RNase_H2_suB_wHTH"/>
</dbReference>
<evidence type="ECO:0000256" key="2">
    <source>
        <dbReference type="ARBA" id="ARBA00019062"/>
    </source>
</evidence>
<name>A0A6A5RXM9_9PLEO</name>
<feature type="region of interest" description="Disordered" evidence="6">
    <location>
        <begin position="95"/>
        <end position="119"/>
    </location>
</feature>
<sequence>MARATRAKPAPKEPTPEPAPSVATRLPEATRNPPKLFILPKHTSKDARIVTLDNPATSTPSRYFFCPSTGFYEFTRIAAPKKACRSWLMTRDDATPVAHNEPSESPQAHATNEDPETGLGSGFTTKDASLFLATPIDLLFLILPALAPQSARAETQHFLALDDYTDKLGAVSRHWSTLLGHHPALKTTLQEKMRTVCDTVDAGDETMYRLSHARLQAVLMQKAERMVRHGLPASMEEKLIKSALDAPVLSIQRSGESEDSTVDDAAAQDPGLNAPITHLLRLRTALTYLTTSYLPPSLTSPITTLLSTLPLFHPLTAHLSTLAALRATALAQRSISDNTSRKRAVEMDEELVAEREEKKRRKEEEAARKKGESLGVKKLRKVDTSGMRKMSAFFNVKPKTT</sequence>
<evidence type="ECO:0000256" key="5">
    <source>
        <dbReference type="ARBA" id="ARBA00033464"/>
    </source>
</evidence>
<keyword evidence="10" id="KW-1185">Reference proteome</keyword>
<dbReference type="InterPro" id="IPR041195">
    <property type="entry name" value="Rnh202_N"/>
</dbReference>
<feature type="domain" description="Ribonuclease H2 subunit B wHTH" evidence="7">
    <location>
        <begin position="140"/>
        <end position="300"/>
    </location>
</feature>
<evidence type="ECO:0000313" key="9">
    <source>
        <dbReference type="EMBL" id="KAF1932602.1"/>
    </source>
</evidence>
<evidence type="ECO:0000259" key="7">
    <source>
        <dbReference type="Pfam" id="PF09468"/>
    </source>
</evidence>
<reference evidence="9" key="1">
    <citation type="journal article" date="2020" name="Stud. Mycol.">
        <title>101 Dothideomycetes genomes: a test case for predicting lifestyles and emergence of pathogens.</title>
        <authorList>
            <person name="Haridas S."/>
            <person name="Albert R."/>
            <person name="Binder M."/>
            <person name="Bloem J."/>
            <person name="Labutti K."/>
            <person name="Salamov A."/>
            <person name="Andreopoulos B."/>
            <person name="Baker S."/>
            <person name="Barry K."/>
            <person name="Bills G."/>
            <person name="Bluhm B."/>
            <person name="Cannon C."/>
            <person name="Castanera R."/>
            <person name="Culley D."/>
            <person name="Daum C."/>
            <person name="Ezra D."/>
            <person name="Gonzalez J."/>
            <person name="Henrissat B."/>
            <person name="Kuo A."/>
            <person name="Liang C."/>
            <person name="Lipzen A."/>
            <person name="Lutzoni F."/>
            <person name="Magnuson J."/>
            <person name="Mondo S."/>
            <person name="Nolan M."/>
            <person name="Ohm R."/>
            <person name="Pangilinan J."/>
            <person name="Park H.-J."/>
            <person name="Ramirez L."/>
            <person name="Alfaro M."/>
            <person name="Sun H."/>
            <person name="Tritt A."/>
            <person name="Yoshinaga Y."/>
            <person name="Zwiers L.-H."/>
            <person name="Turgeon B."/>
            <person name="Goodwin S."/>
            <person name="Spatafora J."/>
            <person name="Crous P."/>
            <person name="Grigoriev I."/>
        </authorList>
    </citation>
    <scope>NUCLEOTIDE SEQUENCE</scope>
    <source>
        <strain evidence="9">CBS 183.55</strain>
    </source>
</reference>
<evidence type="ECO:0000256" key="1">
    <source>
        <dbReference type="ARBA" id="ARBA00004123"/>
    </source>
</evidence>
<evidence type="ECO:0000256" key="3">
    <source>
        <dbReference type="ARBA" id="ARBA00023242"/>
    </source>
</evidence>